<reference evidence="1 2" key="1">
    <citation type="submission" date="2023-04" db="EMBL/GenBank/DDBJ databases">
        <title>Draft genome sequence of acteroides sedimenti strain YN3PY1.</title>
        <authorList>
            <person name="Yoshida N."/>
        </authorList>
    </citation>
    <scope>NUCLEOTIDE SEQUENCE [LARGE SCALE GENOMIC DNA]</scope>
    <source>
        <strain evidence="1 2">YN3PY1</strain>
    </source>
</reference>
<evidence type="ECO:0000313" key="2">
    <source>
        <dbReference type="Proteomes" id="UP001496674"/>
    </source>
</evidence>
<gene>
    <name evidence="1" type="ORF">BSYN_24950</name>
</gene>
<dbReference type="EMBL" id="AP028055">
    <property type="protein sequence ID" value="BEH00231.1"/>
    <property type="molecule type" value="Genomic_DNA"/>
</dbReference>
<proteinExistence type="predicted"/>
<keyword evidence="2" id="KW-1185">Reference proteome</keyword>
<organism evidence="1 2">
    <name type="scientific">Bacteroides sedimenti</name>
    <dbReference type="NCBI Taxonomy" id="2136147"/>
    <lineage>
        <taxon>Bacteria</taxon>
        <taxon>Pseudomonadati</taxon>
        <taxon>Bacteroidota</taxon>
        <taxon>Bacteroidia</taxon>
        <taxon>Bacteroidales</taxon>
        <taxon>Bacteroidaceae</taxon>
        <taxon>Bacteroides</taxon>
    </lineage>
</organism>
<dbReference type="Proteomes" id="UP001496674">
    <property type="component" value="Chromosome"/>
</dbReference>
<evidence type="ECO:0000313" key="1">
    <source>
        <dbReference type="EMBL" id="BEH00231.1"/>
    </source>
</evidence>
<accession>A0ABM8IE60</accession>
<name>A0ABM8IE60_9BACE</name>
<protein>
    <submittedName>
        <fullName evidence="1">Uncharacterized protein</fullName>
    </submittedName>
</protein>
<sequence length="138" mass="15562">MTNMQSLKNNIYSFDYNSGAKILHKPAAICMDSVQLVSKSMQKESLIIKEVRSNIGALQGQVVVRSHSEKDSLLLEIKENSKNISAFVYLFSITGTLLQMIQISTSTTILRIPYLSDNKCLMNIQIGQDVFTWKITKE</sequence>